<proteinExistence type="predicted"/>
<reference evidence="1 2" key="1">
    <citation type="submission" date="2016-01" db="EMBL/GenBank/DDBJ databases">
        <authorList>
            <person name="Oliw E.H."/>
        </authorList>
    </citation>
    <scope>NUCLEOTIDE SEQUENCE [LARGE SCALE GENOMIC DNA]</scope>
    <source>
        <strain evidence="1">LMG 27134</strain>
    </source>
</reference>
<protein>
    <submittedName>
        <fullName evidence="1">Uncharacterized protein</fullName>
    </submittedName>
</protein>
<dbReference type="AlphaFoldDB" id="A0A158JR29"/>
<accession>A0A158JR29</accession>
<evidence type="ECO:0000313" key="2">
    <source>
        <dbReference type="Proteomes" id="UP000054683"/>
    </source>
</evidence>
<sequence length="69" mass="7700">MDNKSGLQQQEDVAELSGWISVWYDQAVAARFIDPPFVLDDTTADRLQGYFDVGLTPDDAVHAFFGVIH</sequence>
<evidence type="ECO:0000313" key="1">
    <source>
        <dbReference type="EMBL" id="SAL70881.1"/>
    </source>
</evidence>
<dbReference type="Proteomes" id="UP000054683">
    <property type="component" value="Unassembled WGS sequence"/>
</dbReference>
<gene>
    <name evidence="1" type="ORF">AWB69_08474</name>
</gene>
<dbReference type="RefSeq" id="WP_062092531.1">
    <property type="nucleotide sequence ID" value="NZ_FCOK02000107.1"/>
</dbReference>
<organism evidence="1 2">
    <name type="scientific">Caballeronia udeis</name>
    <dbReference type="NCBI Taxonomy" id="1232866"/>
    <lineage>
        <taxon>Bacteria</taxon>
        <taxon>Pseudomonadati</taxon>
        <taxon>Pseudomonadota</taxon>
        <taxon>Betaproteobacteria</taxon>
        <taxon>Burkholderiales</taxon>
        <taxon>Burkholderiaceae</taxon>
        <taxon>Caballeronia</taxon>
    </lineage>
</organism>
<name>A0A158JR29_9BURK</name>
<dbReference type="OrthoDB" id="9008958at2"/>
<dbReference type="EMBL" id="FCOK02000107">
    <property type="protein sequence ID" value="SAL70881.1"/>
    <property type="molecule type" value="Genomic_DNA"/>
</dbReference>